<evidence type="ECO:0000313" key="1">
    <source>
        <dbReference type="EMBL" id="KAF5242938.1"/>
    </source>
</evidence>
<comment type="caution">
    <text evidence="1">The sequence shown here is derived from an EMBL/GenBank/DDBJ whole genome shotgun (WGS) entry which is preliminary data.</text>
</comment>
<name>A0AAN6C5H9_FUSAU</name>
<sequence>MNDSDGSSGGPEVPESTPEPMHACMVATAKELASKNVLNWSEFTMSYGMHMPIIDIAIATLNREGIAAFFDFNSKLSYEQAVQFIREINIESWDPFDLEPGFIQYLYETLYSNVDNRQSGDNEPKLGDSLPKKNINLFLMRCRRSFPSLNMHKDFILQEVKRILSICEEPVQSRPPTSPQSDLPIRLRLSRLVSYAEVHLGLSAIKAYLEVPAIRADKSLEELYGPNWVEVTSIESYVTKLANTVDCKEALSLLELLGTLKVYQYWRMTLDRALQSAKEDVMKEMMQSVELSDS</sequence>
<organism evidence="1 2">
    <name type="scientific">Fusarium austroamericanum</name>
    <dbReference type="NCBI Taxonomy" id="282268"/>
    <lineage>
        <taxon>Eukaryota</taxon>
        <taxon>Fungi</taxon>
        <taxon>Dikarya</taxon>
        <taxon>Ascomycota</taxon>
        <taxon>Pezizomycotina</taxon>
        <taxon>Sordariomycetes</taxon>
        <taxon>Hypocreomycetidae</taxon>
        <taxon>Hypocreales</taxon>
        <taxon>Nectriaceae</taxon>
        <taxon>Fusarium</taxon>
    </lineage>
</organism>
<gene>
    <name evidence="1" type="ORF">FAUST_3106</name>
</gene>
<evidence type="ECO:0000313" key="2">
    <source>
        <dbReference type="Proteomes" id="UP000537989"/>
    </source>
</evidence>
<protein>
    <submittedName>
        <fullName evidence="1">Uncharacterized protein</fullName>
    </submittedName>
</protein>
<keyword evidence="2" id="KW-1185">Reference proteome</keyword>
<proteinExistence type="predicted"/>
<dbReference type="EMBL" id="JAAMOD010000069">
    <property type="protein sequence ID" value="KAF5242938.1"/>
    <property type="molecule type" value="Genomic_DNA"/>
</dbReference>
<reference evidence="1 2" key="1">
    <citation type="submission" date="2020-02" db="EMBL/GenBank/DDBJ databases">
        <title>Identification and distribution of gene clusters putatively required for synthesis of sphingolipid metabolism inhibitors in phylogenetically diverse species of the filamentous fungus Fusarium.</title>
        <authorList>
            <person name="Kim H.-S."/>
            <person name="Busman M."/>
            <person name="Brown D.W."/>
            <person name="Divon H."/>
            <person name="Uhlig S."/>
            <person name="Proctor R.H."/>
        </authorList>
    </citation>
    <scope>NUCLEOTIDE SEQUENCE [LARGE SCALE GENOMIC DNA]</scope>
    <source>
        <strain evidence="1 2">NRRL 2903</strain>
    </source>
</reference>
<dbReference type="Proteomes" id="UP000537989">
    <property type="component" value="Unassembled WGS sequence"/>
</dbReference>
<dbReference type="AlphaFoldDB" id="A0AAN6C5H9"/>
<accession>A0AAN6C5H9</accession>